<dbReference type="RefSeq" id="WP_066355005.1">
    <property type="nucleotide sequence ID" value="NZ_LOED01000041.1"/>
</dbReference>
<accession>A0A140L288</accession>
<comment type="caution">
    <text evidence="1">The sequence shown here is derived from an EMBL/GenBank/DDBJ whole genome shotgun (WGS) entry which is preliminary data.</text>
</comment>
<keyword evidence="2" id="KW-1185">Reference proteome</keyword>
<dbReference type="InParanoid" id="A0A140L288"/>
<protein>
    <submittedName>
        <fullName evidence="1">Uncharacterized protein</fullName>
    </submittedName>
</protein>
<gene>
    <name evidence="1" type="ORF">AN618_21930</name>
</gene>
<reference evidence="1 2" key="1">
    <citation type="submission" date="2015-12" db="EMBL/GenBank/DDBJ databases">
        <title>Draft genome sequnece of Fervidicola ferrireducens strain Y170.</title>
        <authorList>
            <person name="Patel B.K."/>
        </authorList>
    </citation>
    <scope>NUCLEOTIDE SEQUENCE [LARGE SCALE GENOMIC DNA]</scope>
    <source>
        <strain evidence="1 2">Y170</strain>
    </source>
</reference>
<dbReference type="STRING" id="520764.AN618_21930"/>
<dbReference type="OrthoDB" id="30720at2"/>
<evidence type="ECO:0000313" key="1">
    <source>
        <dbReference type="EMBL" id="KXG74663.1"/>
    </source>
</evidence>
<proteinExistence type="predicted"/>
<sequence>MGYTHYWYRPKTIHPATFRKIVADFKKLVPVLEEKYGVRLAGPGGEGDPIINDDEVSFNGPIHCGHQKNYELHIPWPSDDAGGVMIEGGGISGKWYAGVMVNTRMCNGDCSYESFVFERKRIPYGDWDVPRENGLYFDFCKTAFRPYDLAVTAFLIIAKHYLGDKIVVKSDGEDTHWFDAKLLCQMELSYGMEYKINDKGELIPVPSDGNKNVEKV</sequence>
<name>A0A140L288_9FIRM</name>
<dbReference type="AlphaFoldDB" id="A0A140L288"/>
<dbReference type="Proteomes" id="UP000070427">
    <property type="component" value="Unassembled WGS sequence"/>
</dbReference>
<organism evidence="1 2">
    <name type="scientific">Fervidicola ferrireducens</name>
    <dbReference type="NCBI Taxonomy" id="520764"/>
    <lineage>
        <taxon>Bacteria</taxon>
        <taxon>Bacillati</taxon>
        <taxon>Bacillota</taxon>
        <taxon>Clostridia</taxon>
        <taxon>Thermosediminibacterales</taxon>
        <taxon>Thermosediminibacteraceae</taxon>
        <taxon>Fervidicola</taxon>
    </lineage>
</organism>
<evidence type="ECO:0000313" key="2">
    <source>
        <dbReference type="Proteomes" id="UP000070427"/>
    </source>
</evidence>
<dbReference type="EMBL" id="LOED01000041">
    <property type="protein sequence ID" value="KXG74663.1"/>
    <property type="molecule type" value="Genomic_DNA"/>
</dbReference>